<feature type="region of interest" description="Disordered" evidence="1">
    <location>
        <begin position="1"/>
        <end position="24"/>
    </location>
</feature>
<evidence type="ECO:0000256" key="1">
    <source>
        <dbReference type="SAM" id="MobiDB-lite"/>
    </source>
</evidence>
<evidence type="ECO:0000259" key="2">
    <source>
        <dbReference type="PROSITE" id="PS50053"/>
    </source>
</evidence>
<feature type="domain" description="Ubiquitin-like" evidence="2">
    <location>
        <begin position="27"/>
        <end position="102"/>
    </location>
</feature>
<dbReference type="InterPro" id="IPR053061">
    <property type="entry name" value="AN1-type_zinc_finger"/>
</dbReference>
<dbReference type="CDD" id="cd01802">
    <property type="entry name" value="Ubl_ZFAND4"/>
    <property type="match status" value="1"/>
</dbReference>
<comment type="caution">
    <text evidence="3">The sequence shown here is derived from an EMBL/GenBank/DDBJ whole genome shotgun (WGS) entry which is preliminary data.</text>
</comment>
<proteinExistence type="predicted"/>
<dbReference type="Gene3D" id="3.10.20.90">
    <property type="entry name" value="Phosphatidylinositol 3-kinase Catalytic Subunit, Chain A, domain 1"/>
    <property type="match status" value="1"/>
</dbReference>
<organism evidence="3 4">
    <name type="scientific">Loxostege sticticalis</name>
    <name type="common">Beet webworm moth</name>
    <dbReference type="NCBI Taxonomy" id="481309"/>
    <lineage>
        <taxon>Eukaryota</taxon>
        <taxon>Metazoa</taxon>
        <taxon>Ecdysozoa</taxon>
        <taxon>Arthropoda</taxon>
        <taxon>Hexapoda</taxon>
        <taxon>Insecta</taxon>
        <taxon>Pterygota</taxon>
        <taxon>Neoptera</taxon>
        <taxon>Endopterygota</taxon>
        <taxon>Lepidoptera</taxon>
        <taxon>Glossata</taxon>
        <taxon>Ditrysia</taxon>
        <taxon>Pyraloidea</taxon>
        <taxon>Crambidae</taxon>
        <taxon>Pyraustinae</taxon>
        <taxon>Loxostege</taxon>
    </lineage>
</organism>
<feature type="compositionally biased region" description="Pro residues" evidence="1">
    <location>
        <begin position="459"/>
        <end position="475"/>
    </location>
</feature>
<feature type="compositionally biased region" description="Basic and acidic residues" evidence="1">
    <location>
        <begin position="222"/>
        <end position="236"/>
    </location>
</feature>
<dbReference type="InterPro" id="IPR035896">
    <property type="entry name" value="AN1-like_Znf"/>
</dbReference>
<dbReference type="Proteomes" id="UP001549920">
    <property type="component" value="Unassembled WGS sequence"/>
</dbReference>
<feature type="region of interest" description="Disordered" evidence="1">
    <location>
        <begin position="433"/>
        <end position="479"/>
    </location>
</feature>
<evidence type="ECO:0000313" key="3">
    <source>
        <dbReference type="EMBL" id="KAL0870866.1"/>
    </source>
</evidence>
<dbReference type="InterPro" id="IPR000626">
    <property type="entry name" value="Ubiquitin-like_dom"/>
</dbReference>
<name>A0ABR3HKN7_LOXSC</name>
<protein>
    <recommendedName>
        <fullName evidence="2">Ubiquitin-like domain-containing protein</fullName>
    </recommendedName>
</protein>
<keyword evidence="4" id="KW-1185">Reference proteome</keyword>
<dbReference type="SUPFAM" id="SSF118310">
    <property type="entry name" value="AN1-like Zinc finger"/>
    <property type="match status" value="1"/>
</dbReference>
<reference evidence="3 4" key="1">
    <citation type="submission" date="2024-06" db="EMBL/GenBank/DDBJ databases">
        <title>A chromosome-level genome assembly of beet webworm, Loxostege sticticalis.</title>
        <authorList>
            <person name="Zhang Y."/>
        </authorList>
    </citation>
    <scope>NUCLEOTIDE SEQUENCE [LARGE SCALE GENOMIC DNA]</scope>
    <source>
        <strain evidence="3">AQ026</strain>
        <tissue evidence="3">Whole body</tissue>
    </source>
</reference>
<dbReference type="PANTHER" id="PTHR46728:SF1">
    <property type="entry name" value="AN1-TYPE ZINC FINGER PROTEIN 4"/>
    <property type="match status" value="1"/>
</dbReference>
<evidence type="ECO:0000313" key="4">
    <source>
        <dbReference type="Proteomes" id="UP001549920"/>
    </source>
</evidence>
<dbReference type="SUPFAM" id="SSF54236">
    <property type="entry name" value="Ubiquitin-like"/>
    <property type="match status" value="1"/>
</dbReference>
<dbReference type="InterPro" id="IPR029071">
    <property type="entry name" value="Ubiquitin-like_domsf"/>
</dbReference>
<dbReference type="PROSITE" id="PS50053">
    <property type="entry name" value="UBIQUITIN_2"/>
    <property type="match status" value="1"/>
</dbReference>
<feature type="compositionally biased region" description="Basic and acidic residues" evidence="1">
    <location>
        <begin position="1"/>
        <end position="11"/>
    </location>
</feature>
<accession>A0ABR3HKN7</accession>
<dbReference type="Gene3D" id="4.10.1110.10">
    <property type="entry name" value="AN1-like Zinc finger"/>
    <property type="match status" value="1"/>
</dbReference>
<dbReference type="Pfam" id="PF00240">
    <property type="entry name" value="ubiquitin"/>
    <property type="match status" value="1"/>
</dbReference>
<feature type="region of interest" description="Disordered" evidence="1">
    <location>
        <begin position="213"/>
        <end position="239"/>
    </location>
</feature>
<sequence length="511" mass="56633">MSQHGCPERLSNRSKGFQEDGPSQPTMEVLVETLTGTAFEMTVSPTDTIFAIKSKIFRVEGIPVSQQHLLYNLKELDNASMLREHAISDGARLRLVLGMCGGPITTRRLPPPPSAERDWRDIERLLDTSREETEWGSNGCKVTVLVFREGERVNMLRVRENRDGSYEPLEHNKYSSSLTHLLEHEPDDGLSGSLHENAVTMGKMLDLRRRMENLSVQRRRPDRPDKPEIQKTRSEETLSVGSLLEEPLQAHAHAYEDDAFRYRLQYHCALNDRYSVLPGIGVRSESEQSIHEAADSERLPLGSLLLPRDDEPILEECLDAPDAARPGIPAQEYGPLVGGEAGGWRAAGFGSVGSVGSVLGGYAPAPLAHAAHAHAHSASSLQLRVERAHAPLSSSTDELEQRDRARILPSLSRHRNREHLHLSDEGLHLSARSLEVGSERRQRRIQRGGDNACDKRESPAPPAVAPPPAAPAPPAEPKEPKRLRCAFCRKRLSIATRHTCRCGAAYCAPHR</sequence>
<dbReference type="EMBL" id="JBEUOH010000017">
    <property type="protein sequence ID" value="KAL0870866.1"/>
    <property type="molecule type" value="Genomic_DNA"/>
</dbReference>
<dbReference type="SMART" id="SM00213">
    <property type="entry name" value="UBQ"/>
    <property type="match status" value="1"/>
</dbReference>
<dbReference type="PANTHER" id="PTHR46728">
    <property type="entry name" value="AN1-TYPE ZINC FINGER PROTEIN 4"/>
    <property type="match status" value="1"/>
</dbReference>
<gene>
    <name evidence="3" type="ORF">ABMA27_004708</name>
</gene>